<keyword evidence="3" id="KW-1185">Reference proteome</keyword>
<dbReference type="Pfam" id="PF02350">
    <property type="entry name" value="Epimerase_2"/>
    <property type="match status" value="1"/>
</dbReference>
<reference evidence="2 3" key="1">
    <citation type="submission" date="2020-03" db="EMBL/GenBank/DDBJ databases">
        <title>Genome sequence of strain Massilia sp. TW-1.</title>
        <authorList>
            <person name="Chaudhary D.K."/>
        </authorList>
    </citation>
    <scope>NUCLEOTIDE SEQUENCE [LARGE SCALE GENOMIC DNA]</scope>
    <source>
        <strain evidence="2 3">TW-1</strain>
    </source>
</reference>
<dbReference type="CDD" id="cd03786">
    <property type="entry name" value="GTB_UDP-GlcNAc_2-Epimerase"/>
    <property type="match status" value="1"/>
</dbReference>
<evidence type="ECO:0000259" key="1">
    <source>
        <dbReference type="Pfam" id="PF02350"/>
    </source>
</evidence>
<dbReference type="PANTHER" id="PTHR43174:SF3">
    <property type="entry name" value="UDP-N-ACETYLGLUCOSAMINE 2-EPIMERASE"/>
    <property type="match status" value="1"/>
</dbReference>
<feature type="domain" description="UDP-N-acetylglucosamine 2-epimerase" evidence="1">
    <location>
        <begin position="23"/>
        <end position="360"/>
    </location>
</feature>
<dbReference type="GO" id="GO:0016798">
    <property type="term" value="F:hydrolase activity, acting on glycosyl bonds"/>
    <property type="evidence" value="ECO:0007669"/>
    <property type="project" value="UniProtKB-KW"/>
</dbReference>
<evidence type="ECO:0000313" key="3">
    <source>
        <dbReference type="Proteomes" id="UP000716322"/>
    </source>
</evidence>
<organism evidence="2 3">
    <name type="scientific">Telluria antibiotica</name>
    <dbReference type="NCBI Taxonomy" id="2717319"/>
    <lineage>
        <taxon>Bacteria</taxon>
        <taxon>Pseudomonadati</taxon>
        <taxon>Pseudomonadota</taxon>
        <taxon>Betaproteobacteria</taxon>
        <taxon>Burkholderiales</taxon>
        <taxon>Oxalobacteraceae</taxon>
        <taxon>Telluria group</taxon>
        <taxon>Telluria</taxon>
    </lineage>
</organism>
<evidence type="ECO:0000313" key="2">
    <source>
        <dbReference type="EMBL" id="NIA53695.1"/>
    </source>
</evidence>
<name>A0ABX0PC48_9BURK</name>
<keyword evidence="2" id="KW-0326">Glycosidase</keyword>
<accession>A0ABX0PC48</accession>
<proteinExistence type="predicted"/>
<dbReference type="Gene3D" id="3.40.50.2000">
    <property type="entry name" value="Glycogen Phosphorylase B"/>
    <property type="match status" value="2"/>
</dbReference>
<comment type="caution">
    <text evidence="2">The sequence shown here is derived from an EMBL/GenBank/DDBJ whole genome shotgun (WGS) entry which is preliminary data.</text>
</comment>
<dbReference type="InterPro" id="IPR020004">
    <property type="entry name" value="UDP-GlcNAc_Epase"/>
</dbReference>
<dbReference type="InterPro" id="IPR029767">
    <property type="entry name" value="WecB-like"/>
</dbReference>
<dbReference type="SUPFAM" id="SSF53756">
    <property type="entry name" value="UDP-Glycosyltransferase/glycogen phosphorylase"/>
    <property type="match status" value="1"/>
</dbReference>
<keyword evidence="2" id="KW-0378">Hydrolase</keyword>
<protein>
    <submittedName>
        <fullName evidence="2">UDP-N-acetylglucosamine 2-epimerase (Hydrolyzing)</fullName>
        <ecNumber evidence="2">3.2.1.183</ecNumber>
    </submittedName>
</protein>
<dbReference type="PANTHER" id="PTHR43174">
    <property type="entry name" value="UDP-N-ACETYLGLUCOSAMINE 2-EPIMERASE"/>
    <property type="match status" value="1"/>
</dbReference>
<dbReference type="EC" id="3.2.1.183" evidence="2"/>
<dbReference type="InterPro" id="IPR003331">
    <property type="entry name" value="UDP_GlcNAc_Epimerase_2_dom"/>
</dbReference>
<dbReference type="EMBL" id="JAAQOM010000004">
    <property type="protein sequence ID" value="NIA53695.1"/>
    <property type="molecule type" value="Genomic_DNA"/>
</dbReference>
<dbReference type="Proteomes" id="UP000716322">
    <property type="component" value="Unassembled WGS sequence"/>
</dbReference>
<gene>
    <name evidence="2" type="primary">neuC</name>
    <name evidence="2" type="ORF">HAV22_08510</name>
</gene>
<dbReference type="NCBIfam" id="TIGR03568">
    <property type="entry name" value="NeuC_NnaA"/>
    <property type="match status" value="1"/>
</dbReference>
<sequence>MRKICYVSGTRADFGLMQSTLLAIQAHPSMELAIVVTGMHLSERYGNTVDDIVRAGLPVTQRVPVHMDPPTGATMARNVGRMLTAFVDAFEEIRPDVVLLLGDRGEMLAGALAAIHLNIPVAHIHGGERSGTVDEPVRHAISKLSHFHFTATADAAARLVRMGEREDHVRVTGAPGLDGVRELAHIDRLALCRDAGLRTDAPVALLVFHPVLQEAAAAGRDTGIILDALADSGVQVMALMPNADAGSNDVRAALAVRSGRPGMALVTHLPRDAFISWMAQADVMIGNSSAGIIEAASFGTPVINIGSRQAMRERNANVMDVPAEREALLDAVRQALAGGRLPPANLYGDGDAARRIVELLDQLPLDSHVLMKANAY</sequence>